<dbReference type="Pfam" id="PF25873">
    <property type="entry name" value="WHD_MalT"/>
    <property type="match status" value="1"/>
</dbReference>
<proteinExistence type="predicted"/>
<evidence type="ECO:0000313" key="5">
    <source>
        <dbReference type="EMBL" id="EFH82141.1"/>
    </source>
</evidence>
<evidence type="ECO:0000256" key="2">
    <source>
        <dbReference type="ARBA" id="ARBA00023125"/>
    </source>
</evidence>
<dbReference type="InterPro" id="IPR027417">
    <property type="entry name" value="P-loop_NTPase"/>
</dbReference>
<comment type="caution">
    <text evidence="5">The sequence shown here is derived from an EMBL/GenBank/DDBJ whole genome shotgun (WGS) entry which is preliminary data.</text>
</comment>
<reference evidence="5 6" key="1">
    <citation type="journal article" date="2011" name="Stand. Genomic Sci.">
        <title>Non-contiguous finished genome sequence and contextual data of the filamentous soil bacterium Ktedonobacter racemifer type strain (SOSP1-21).</title>
        <authorList>
            <person name="Chang Y.J."/>
            <person name="Land M."/>
            <person name="Hauser L."/>
            <person name="Chertkov O."/>
            <person name="Del Rio T.G."/>
            <person name="Nolan M."/>
            <person name="Copeland A."/>
            <person name="Tice H."/>
            <person name="Cheng J.F."/>
            <person name="Lucas S."/>
            <person name="Han C."/>
            <person name="Goodwin L."/>
            <person name="Pitluck S."/>
            <person name="Ivanova N."/>
            <person name="Ovchinikova G."/>
            <person name="Pati A."/>
            <person name="Chen A."/>
            <person name="Palaniappan K."/>
            <person name="Mavromatis K."/>
            <person name="Liolios K."/>
            <person name="Brettin T."/>
            <person name="Fiebig A."/>
            <person name="Rohde M."/>
            <person name="Abt B."/>
            <person name="Goker M."/>
            <person name="Detter J.C."/>
            <person name="Woyke T."/>
            <person name="Bristow J."/>
            <person name="Eisen J.A."/>
            <person name="Markowitz V."/>
            <person name="Hugenholtz P."/>
            <person name="Kyrpides N.C."/>
            <person name="Klenk H.P."/>
            <person name="Lapidus A."/>
        </authorList>
    </citation>
    <scope>NUCLEOTIDE SEQUENCE [LARGE SCALE GENOMIC DNA]</scope>
    <source>
        <strain evidence="6">DSM 44963</strain>
    </source>
</reference>
<dbReference type="GO" id="GO:0006355">
    <property type="term" value="P:regulation of DNA-templated transcription"/>
    <property type="evidence" value="ECO:0007669"/>
    <property type="project" value="InterPro"/>
</dbReference>
<dbReference type="SUPFAM" id="SSF52540">
    <property type="entry name" value="P-loop containing nucleoside triphosphate hydrolases"/>
    <property type="match status" value="1"/>
</dbReference>
<accession>D6U001</accession>
<dbReference type="eggNOG" id="COG2909">
    <property type="taxonomic scope" value="Bacteria"/>
</dbReference>
<name>D6U001_KTERA</name>
<dbReference type="PANTHER" id="PTHR44688:SF16">
    <property type="entry name" value="DNA-BINDING TRANSCRIPTIONAL ACTIVATOR DEVR_DOSR"/>
    <property type="match status" value="1"/>
</dbReference>
<keyword evidence="6" id="KW-1185">Reference proteome</keyword>
<sequence length="596" mass="67921">MLRQPIPQVFDDHLYLQDYLPDHPRGYTQHTTPRVTVGSHQWHTWLADAQNKSFTFKSHFGSFTARHERQRNSWYWYAYRKQQGKIRKMYLGRPQELTAERLNSIAINLCTYSSCQHNYQLFEAKLRTPSLARDVLPRPHLLTKLQNSLETGLTVITAPAGWGKTTLLRQWHNEVVSQSYACSWLSLDKEDNQATRFWSHFIAALEQVMPGLSDLVSIELFCAHATLTQGLHALLHALDGLSTPATLVLDNYHVLYAQEIHQALTTLIELMPLQLHLVIVSRTRPELPLARLRAQRLLNELHMDDLRFSQQEMLQLLPRLLAQPLTTEQYVTLATRANGWITALHLLVASIHEGGTIEEVCSLPQRHLNDYMVEEVLLQQPEEVQRFLLATAPLDSFDISLASAVSLQANSEAMLDYLARHNIFIEAQDSQRGWFRYQPLFAEVLRGYLRQQNASLLPELYLRACTWYQQNGLLNNALYYATQATGNAMIALPQADNQLGNLTNYYSAVQTTPTLKHARRELFTQRENEVINLLLQGASNREIAAKLIISEGTVKKHVANICGKLEVKSRTQALAKLMPQLTPALNSRDVPASRAG</sequence>
<dbReference type="AlphaFoldDB" id="D6U001"/>
<dbReference type="EMBL" id="ADVG01000004">
    <property type="protein sequence ID" value="EFH82141.1"/>
    <property type="molecule type" value="Genomic_DNA"/>
</dbReference>
<protein>
    <submittedName>
        <fullName evidence="5">ATP-dependent transcriptional regulator, MalT-like, LuxR family</fullName>
    </submittedName>
</protein>
<organism evidence="5 6">
    <name type="scientific">Ktedonobacter racemifer DSM 44963</name>
    <dbReference type="NCBI Taxonomy" id="485913"/>
    <lineage>
        <taxon>Bacteria</taxon>
        <taxon>Bacillati</taxon>
        <taxon>Chloroflexota</taxon>
        <taxon>Ktedonobacteria</taxon>
        <taxon>Ktedonobacterales</taxon>
        <taxon>Ktedonobacteraceae</taxon>
        <taxon>Ktedonobacter</taxon>
    </lineage>
</organism>
<dbReference type="PRINTS" id="PR00038">
    <property type="entry name" value="HTHLUXR"/>
</dbReference>
<evidence type="ECO:0000256" key="1">
    <source>
        <dbReference type="ARBA" id="ARBA00023015"/>
    </source>
</evidence>
<dbReference type="Pfam" id="PF00196">
    <property type="entry name" value="GerE"/>
    <property type="match status" value="1"/>
</dbReference>
<dbReference type="Gene3D" id="1.10.10.10">
    <property type="entry name" value="Winged helix-like DNA-binding domain superfamily/Winged helix DNA-binding domain"/>
    <property type="match status" value="1"/>
</dbReference>
<dbReference type="SUPFAM" id="SSF46894">
    <property type="entry name" value="C-terminal effector domain of the bipartite response regulators"/>
    <property type="match status" value="1"/>
</dbReference>
<dbReference type="InterPro" id="IPR016032">
    <property type="entry name" value="Sig_transdc_resp-reg_C-effctor"/>
</dbReference>
<dbReference type="STRING" id="485913.Krac_2925"/>
<dbReference type="SMART" id="SM00421">
    <property type="entry name" value="HTH_LUXR"/>
    <property type="match status" value="1"/>
</dbReference>
<dbReference type="PANTHER" id="PTHR44688">
    <property type="entry name" value="DNA-BINDING TRANSCRIPTIONAL ACTIVATOR DEVR_DOSR"/>
    <property type="match status" value="1"/>
</dbReference>
<keyword evidence="2" id="KW-0238">DNA-binding</keyword>
<dbReference type="CDD" id="cd06170">
    <property type="entry name" value="LuxR_C_like"/>
    <property type="match status" value="1"/>
</dbReference>
<dbReference type="InterPro" id="IPR000792">
    <property type="entry name" value="Tscrpt_reg_LuxR_C"/>
</dbReference>
<keyword evidence="3" id="KW-0804">Transcription</keyword>
<dbReference type="eggNOG" id="COG2197">
    <property type="taxonomic scope" value="Bacteria"/>
</dbReference>
<dbReference type="InterPro" id="IPR036388">
    <property type="entry name" value="WH-like_DNA-bd_sf"/>
</dbReference>
<dbReference type="RefSeq" id="WP_007920005.1">
    <property type="nucleotide sequence ID" value="NZ_ADVG01000004.1"/>
</dbReference>
<feature type="domain" description="HTH luxR-type" evidence="4">
    <location>
        <begin position="516"/>
        <end position="581"/>
    </location>
</feature>
<dbReference type="PROSITE" id="PS00622">
    <property type="entry name" value="HTH_LUXR_1"/>
    <property type="match status" value="1"/>
</dbReference>
<dbReference type="GO" id="GO:0003677">
    <property type="term" value="F:DNA binding"/>
    <property type="evidence" value="ECO:0007669"/>
    <property type="project" value="UniProtKB-KW"/>
</dbReference>
<evidence type="ECO:0000256" key="3">
    <source>
        <dbReference type="ARBA" id="ARBA00023163"/>
    </source>
</evidence>
<evidence type="ECO:0000313" key="6">
    <source>
        <dbReference type="Proteomes" id="UP000004508"/>
    </source>
</evidence>
<keyword evidence="1" id="KW-0805">Transcription regulation</keyword>
<gene>
    <name evidence="5" type="ORF">Krac_2925</name>
</gene>
<dbReference type="InParanoid" id="D6U001"/>
<dbReference type="InterPro" id="IPR059106">
    <property type="entry name" value="WHD_MalT"/>
</dbReference>
<evidence type="ECO:0000259" key="4">
    <source>
        <dbReference type="PROSITE" id="PS50043"/>
    </source>
</evidence>
<dbReference type="Proteomes" id="UP000004508">
    <property type="component" value="Unassembled WGS sequence"/>
</dbReference>
<dbReference type="PROSITE" id="PS50043">
    <property type="entry name" value="HTH_LUXR_2"/>
    <property type="match status" value="1"/>
</dbReference>
<dbReference type="Gene3D" id="3.40.50.300">
    <property type="entry name" value="P-loop containing nucleotide triphosphate hydrolases"/>
    <property type="match status" value="1"/>
</dbReference>